<dbReference type="OrthoDB" id="965103at2"/>
<dbReference type="AlphaFoldDB" id="A0A1I5UGG8"/>
<protein>
    <submittedName>
        <fullName evidence="1">Uncharacterized protein</fullName>
    </submittedName>
</protein>
<dbReference type="STRING" id="1079859.SAMN04515674_107171"/>
<sequence length="60" mass="6774">MEEEKKNAFKEIEPNVTAPENLKKEISSEIDSIRNTSAIIELFVGNFFNAISAALKKDPY</sequence>
<gene>
    <name evidence="1" type="ORF">SAMN04515674_107171</name>
</gene>
<accession>A0A1I5UGG8</accession>
<dbReference type="RefSeq" id="WP_092017793.1">
    <property type="nucleotide sequence ID" value="NZ_FOXH01000007.1"/>
</dbReference>
<evidence type="ECO:0000313" key="1">
    <source>
        <dbReference type="EMBL" id="SFP94383.1"/>
    </source>
</evidence>
<organism evidence="1 2">
    <name type="scientific">Pseudarcicella hirudinis</name>
    <dbReference type="NCBI Taxonomy" id="1079859"/>
    <lineage>
        <taxon>Bacteria</taxon>
        <taxon>Pseudomonadati</taxon>
        <taxon>Bacteroidota</taxon>
        <taxon>Cytophagia</taxon>
        <taxon>Cytophagales</taxon>
        <taxon>Flectobacillaceae</taxon>
        <taxon>Pseudarcicella</taxon>
    </lineage>
</organism>
<dbReference type="Proteomes" id="UP000199306">
    <property type="component" value="Unassembled WGS sequence"/>
</dbReference>
<name>A0A1I5UGG8_9BACT</name>
<dbReference type="EMBL" id="FOXH01000007">
    <property type="protein sequence ID" value="SFP94383.1"/>
    <property type="molecule type" value="Genomic_DNA"/>
</dbReference>
<evidence type="ECO:0000313" key="2">
    <source>
        <dbReference type="Proteomes" id="UP000199306"/>
    </source>
</evidence>
<keyword evidence="2" id="KW-1185">Reference proteome</keyword>
<reference evidence="1 2" key="1">
    <citation type="submission" date="2016-10" db="EMBL/GenBank/DDBJ databases">
        <authorList>
            <person name="de Groot N.N."/>
        </authorList>
    </citation>
    <scope>NUCLEOTIDE SEQUENCE [LARGE SCALE GENOMIC DNA]</scope>
    <source>
        <strain evidence="2">E92,LMG 26720,CCM 7988</strain>
    </source>
</reference>
<proteinExistence type="predicted"/>